<sequence>MNTVSIVATALATGALAGAEGVGTAAVKDAYEQLKAALKARVKDPAAKVALDKHTEDPDAWLPALKAELLRSGVCGDEDILALAQQVSRAAESAPASFRVKVDNSEAVQIGNGNVMFADLRTRSDLE</sequence>
<evidence type="ECO:0000313" key="1">
    <source>
        <dbReference type="EMBL" id="MFC5947921.1"/>
    </source>
</evidence>
<organism evidence="1 2">
    <name type="scientific">Pseudonocardia lutea</name>
    <dbReference type="NCBI Taxonomy" id="2172015"/>
    <lineage>
        <taxon>Bacteria</taxon>
        <taxon>Bacillati</taxon>
        <taxon>Actinomycetota</taxon>
        <taxon>Actinomycetes</taxon>
        <taxon>Pseudonocardiales</taxon>
        <taxon>Pseudonocardiaceae</taxon>
        <taxon>Pseudonocardia</taxon>
    </lineage>
</organism>
<dbReference type="Proteomes" id="UP001596119">
    <property type="component" value="Unassembled WGS sequence"/>
</dbReference>
<evidence type="ECO:0000313" key="2">
    <source>
        <dbReference type="Proteomes" id="UP001596119"/>
    </source>
</evidence>
<name>A0ABW1I5E6_9PSEU</name>
<dbReference type="InterPro" id="IPR025735">
    <property type="entry name" value="RHIM"/>
</dbReference>
<accession>A0ABW1I5E6</accession>
<dbReference type="Pfam" id="PF12721">
    <property type="entry name" value="RHIM"/>
    <property type="match status" value="1"/>
</dbReference>
<comment type="caution">
    <text evidence="1">The sequence shown here is derived from an EMBL/GenBank/DDBJ whole genome shotgun (WGS) entry which is preliminary data.</text>
</comment>
<protein>
    <submittedName>
        <fullName evidence="1">RIP homotypic interaction motif-containing protein</fullName>
    </submittedName>
</protein>
<gene>
    <name evidence="1" type="ORF">ACFQH9_06505</name>
</gene>
<proteinExistence type="predicted"/>
<dbReference type="EMBL" id="JBHSQK010000011">
    <property type="protein sequence ID" value="MFC5947921.1"/>
    <property type="molecule type" value="Genomic_DNA"/>
</dbReference>
<reference evidence="2" key="1">
    <citation type="journal article" date="2019" name="Int. J. Syst. Evol. Microbiol.">
        <title>The Global Catalogue of Microorganisms (GCM) 10K type strain sequencing project: providing services to taxonomists for standard genome sequencing and annotation.</title>
        <authorList>
            <consortium name="The Broad Institute Genomics Platform"/>
            <consortium name="The Broad Institute Genome Sequencing Center for Infectious Disease"/>
            <person name="Wu L."/>
            <person name="Ma J."/>
        </authorList>
    </citation>
    <scope>NUCLEOTIDE SEQUENCE [LARGE SCALE GENOMIC DNA]</scope>
    <source>
        <strain evidence="2">CGMCC 4.7397</strain>
    </source>
</reference>
<dbReference type="RefSeq" id="WP_379564984.1">
    <property type="nucleotide sequence ID" value="NZ_JBHSQK010000011.1"/>
</dbReference>
<keyword evidence="2" id="KW-1185">Reference proteome</keyword>